<evidence type="ECO:0000256" key="11">
    <source>
        <dbReference type="ARBA" id="ARBA00022881"/>
    </source>
</evidence>
<dbReference type="GO" id="GO:0008270">
    <property type="term" value="F:zinc ion binding"/>
    <property type="evidence" value="ECO:0007669"/>
    <property type="project" value="UniProtKB-UniRule"/>
</dbReference>
<keyword evidence="5 17" id="KW-0547">Nucleotide-binding</keyword>
<evidence type="ECO:0000256" key="2">
    <source>
        <dbReference type="ARBA" id="ARBA00022490"/>
    </source>
</evidence>
<dbReference type="GO" id="GO:0009381">
    <property type="term" value="F:excinuclease ABC activity"/>
    <property type="evidence" value="ECO:0007669"/>
    <property type="project" value="UniProtKB-UniRule"/>
</dbReference>
<comment type="subunit">
    <text evidence="17">Forms a heterotetramer with UvrB during the search for lesions.</text>
</comment>
<dbReference type="Gene3D" id="3.40.50.300">
    <property type="entry name" value="P-loop containing nucleotide triphosphate hydrolases"/>
    <property type="match status" value="3"/>
</dbReference>
<dbReference type="SUPFAM" id="SSF52540">
    <property type="entry name" value="P-loop containing nucleoside triphosphate hydrolases"/>
    <property type="match status" value="2"/>
</dbReference>
<gene>
    <name evidence="17" type="primary">uvrA</name>
    <name evidence="19" type="ORF">A3C04_00825</name>
</gene>
<keyword evidence="7 17" id="KW-0228">DNA excision</keyword>
<dbReference type="PANTHER" id="PTHR43152:SF3">
    <property type="entry name" value="UVRABC SYSTEM PROTEIN A"/>
    <property type="match status" value="1"/>
</dbReference>
<name>A0A1G2R3J5_9BACT</name>
<evidence type="ECO:0000256" key="3">
    <source>
        <dbReference type="ARBA" id="ARBA00022723"/>
    </source>
</evidence>
<keyword evidence="11 17" id="KW-0267">Excision nuclease</keyword>
<feature type="binding site" evidence="17">
    <location>
        <begin position="33"/>
        <end position="40"/>
    </location>
    <ligand>
        <name>ATP</name>
        <dbReference type="ChEBI" id="CHEBI:30616"/>
    </ligand>
</feature>
<comment type="similarity">
    <text evidence="14 17">Belongs to the ABC transporter superfamily. UvrA family.</text>
</comment>
<dbReference type="EMBL" id="MHTV01000010">
    <property type="protein sequence ID" value="OHA67454.1"/>
    <property type="molecule type" value="Genomic_DNA"/>
</dbReference>
<comment type="caution">
    <text evidence="19">The sequence shown here is derived from an EMBL/GenBank/DDBJ whole genome shotgun (WGS) entry which is preliminary data.</text>
</comment>
<dbReference type="Proteomes" id="UP000178092">
    <property type="component" value="Unassembled WGS sequence"/>
</dbReference>
<keyword evidence="12 17" id="KW-0238">DNA-binding</keyword>
<dbReference type="GO" id="GO:0003677">
    <property type="term" value="F:DNA binding"/>
    <property type="evidence" value="ECO:0007669"/>
    <property type="project" value="UniProtKB-UniRule"/>
</dbReference>
<dbReference type="Gene3D" id="1.20.1580.10">
    <property type="entry name" value="ABC transporter ATPase like domain"/>
    <property type="match status" value="3"/>
</dbReference>
<dbReference type="HAMAP" id="MF_00205">
    <property type="entry name" value="UvrA"/>
    <property type="match status" value="1"/>
</dbReference>
<evidence type="ECO:0000256" key="6">
    <source>
        <dbReference type="ARBA" id="ARBA00022763"/>
    </source>
</evidence>
<sequence>MTEHLIKIRGAKVHNLKNVDVDIPKNKLVVITGLSGSGKSSLAFDTLYAEGQRRYVESLSAYARQFLGVMDKPDVESIEGISPAIAIDQRKGSHNPRSTVGTITEVYDYLRLLFARIGVPHCPNCGKEVKRQSVSQIAEQILKLPKESELMILGPVIRGRKGEHQGILEEVQRGGFVRVRIDGIAHRIEELADQQLDRQKKHTIEVVVDRLVIEDEIDRTRLVDSLETASKLGKGLVAVSVAKPTKGKLPSGKAAKREELLFSEHFACEECGINLPEVEPRIFSFNSPFGACASCQGLGEKLEVDPALVIPNPNLSIAEGAIFPWARASHKIGRQGFFWWKLEELAKKHKFSLTAPAKMLKQEDLDLVLRGGEGFEGVIPWLERRYRETDSEGAREEIEQYMIEHECEVCKGKRLRPEVLAITIDGKSIDDVVRMSIENGIAFFVDLQKKLPDHQKKIVLPIAKEILNRMQFLVDVGLEYLTLARKAGTLSGGEEQRIRLATQIGSKLTGVMYILDEPSIGLHARDQHRLIETLKQLRDVGNSVIVVEHDPETIRAADWIIDIGPGAGKHGGEVMFAGTPKQILKSNTLTGEYLSGRKKVQAPKKPSDKEISKNLVIKGAKEHNLKNIDVKIPLGKFVCVTGVSGSGKSSLVNDILAKALLKKFYRAKDEPGEHKEITGIQHLDKVVLVDQSPIGRTPRSNPATYTGAFSYIRDLFVKTKEARVRGYGPGRFSFNVKGGRCESCEGQGLKKIEMYFLPDVYVECEECGGKRYNKEVLEIEYKGKNIADILGMTVEESLEFFSSIPAIASKLRTLNEVGLSYVELGQPAPSLSGGEAQRIKLATELSKRATGKTLYMLDEPTTGLHFDDVRKLLHVLSELVAKGNTVVTIEHNTDFICNADWIIDLGPEGGEKGGEIVAEGTPKDVSRVKRSYTGKFLAEALGNSKKK</sequence>
<feature type="zinc finger region" description="C4-type" evidence="17">
    <location>
        <begin position="268"/>
        <end position="295"/>
    </location>
</feature>
<dbReference type="Pfam" id="PF17760">
    <property type="entry name" value="UvrA_inter"/>
    <property type="match status" value="1"/>
</dbReference>
<feature type="domain" description="ABC transporter" evidence="18">
    <location>
        <begin position="340"/>
        <end position="590"/>
    </location>
</feature>
<dbReference type="Pfam" id="PF17755">
    <property type="entry name" value="UvrA_DNA-bind"/>
    <property type="match status" value="1"/>
</dbReference>
<dbReference type="InterPro" id="IPR041102">
    <property type="entry name" value="UvrA_inter"/>
</dbReference>
<keyword evidence="10 17" id="KW-0067">ATP-binding</keyword>
<dbReference type="PROSITE" id="PS00211">
    <property type="entry name" value="ABC_TRANSPORTER_1"/>
    <property type="match status" value="1"/>
</dbReference>
<evidence type="ECO:0000256" key="9">
    <source>
        <dbReference type="ARBA" id="ARBA00022833"/>
    </source>
</evidence>
<dbReference type="CDD" id="cd03270">
    <property type="entry name" value="ABC_UvrA_I"/>
    <property type="match status" value="1"/>
</dbReference>
<dbReference type="FunFam" id="1.20.1580.10:FF:000002">
    <property type="entry name" value="UvrABC system protein A"/>
    <property type="match status" value="1"/>
</dbReference>
<evidence type="ECO:0000256" key="10">
    <source>
        <dbReference type="ARBA" id="ARBA00022840"/>
    </source>
</evidence>
<evidence type="ECO:0000256" key="13">
    <source>
        <dbReference type="ARBA" id="ARBA00023204"/>
    </source>
</evidence>
<dbReference type="GO" id="GO:0009432">
    <property type="term" value="P:SOS response"/>
    <property type="evidence" value="ECO:0007669"/>
    <property type="project" value="UniProtKB-UniRule"/>
</dbReference>
<dbReference type="InterPro" id="IPR017871">
    <property type="entry name" value="ABC_transporter-like_CS"/>
</dbReference>
<evidence type="ECO:0000256" key="17">
    <source>
        <dbReference type="HAMAP-Rule" id="MF_00205"/>
    </source>
</evidence>
<keyword evidence="2 17" id="KW-0963">Cytoplasm</keyword>
<evidence type="ECO:0000256" key="8">
    <source>
        <dbReference type="ARBA" id="ARBA00022771"/>
    </source>
</evidence>
<evidence type="ECO:0000256" key="16">
    <source>
        <dbReference type="ARBA" id="ARBA00042156"/>
    </source>
</evidence>
<comment type="function">
    <text evidence="17">The UvrABC repair system catalyzes the recognition and processing of DNA lesions. UvrA is an ATPase and a DNA-binding protein. A damage recognition complex composed of 2 UvrA and 2 UvrB subunits scans DNA for abnormalities. When the presence of a lesion has been verified by UvrB, the UvrA molecules dissociate.</text>
</comment>
<keyword evidence="9 17" id="KW-0862">Zinc</keyword>
<keyword evidence="4 17" id="KW-0677">Repeat</keyword>
<dbReference type="AlphaFoldDB" id="A0A1G2R3J5"/>
<evidence type="ECO:0000313" key="20">
    <source>
        <dbReference type="Proteomes" id="UP000178092"/>
    </source>
</evidence>
<dbReference type="InterPro" id="IPR041552">
    <property type="entry name" value="UvrA_DNA-bd"/>
</dbReference>
<keyword evidence="6 17" id="KW-0227">DNA damage</keyword>
<dbReference type="GO" id="GO:0009380">
    <property type="term" value="C:excinuclease repair complex"/>
    <property type="evidence" value="ECO:0007669"/>
    <property type="project" value="InterPro"/>
</dbReference>
<dbReference type="Gene3D" id="3.30.1490.20">
    <property type="entry name" value="ATP-grasp fold, A domain"/>
    <property type="match status" value="1"/>
</dbReference>
<accession>A0A1G2R3J5</accession>
<dbReference type="GO" id="GO:0006289">
    <property type="term" value="P:nucleotide-excision repair"/>
    <property type="evidence" value="ECO:0007669"/>
    <property type="project" value="UniProtKB-UniRule"/>
</dbReference>
<evidence type="ECO:0000256" key="5">
    <source>
        <dbReference type="ARBA" id="ARBA00022741"/>
    </source>
</evidence>
<dbReference type="InterPro" id="IPR004602">
    <property type="entry name" value="UvrA"/>
</dbReference>
<evidence type="ECO:0000256" key="14">
    <source>
        <dbReference type="ARBA" id="ARBA00038000"/>
    </source>
</evidence>
<dbReference type="GO" id="GO:0005737">
    <property type="term" value="C:cytoplasm"/>
    <property type="evidence" value="ECO:0007669"/>
    <property type="project" value="UniProtKB-SubCell"/>
</dbReference>
<dbReference type="InterPro" id="IPR013815">
    <property type="entry name" value="ATP_grasp_subdomain_1"/>
</dbReference>
<dbReference type="GO" id="GO:0016887">
    <property type="term" value="F:ATP hydrolysis activity"/>
    <property type="evidence" value="ECO:0007669"/>
    <property type="project" value="InterPro"/>
</dbReference>
<keyword evidence="17" id="KW-0742">SOS response</keyword>
<comment type="subcellular location">
    <subcellularLocation>
        <location evidence="1 17">Cytoplasm</location>
    </subcellularLocation>
</comment>
<evidence type="ECO:0000256" key="12">
    <source>
        <dbReference type="ARBA" id="ARBA00023125"/>
    </source>
</evidence>
<keyword evidence="13 17" id="KW-0234">DNA repair</keyword>
<dbReference type="InterPro" id="IPR027417">
    <property type="entry name" value="P-loop_NTPase"/>
</dbReference>
<keyword evidence="3 17" id="KW-0479">Metal-binding</keyword>
<keyword evidence="8 17" id="KW-0863">Zinc-finger</keyword>
<dbReference type="NCBIfam" id="TIGR00630">
    <property type="entry name" value="uvra"/>
    <property type="match status" value="1"/>
</dbReference>
<dbReference type="PANTHER" id="PTHR43152">
    <property type="entry name" value="UVRABC SYSTEM PROTEIN A"/>
    <property type="match status" value="1"/>
</dbReference>
<evidence type="ECO:0000256" key="4">
    <source>
        <dbReference type="ARBA" id="ARBA00022737"/>
    </source>
</evidence>
<dbReference type="GO" id="GO:0005524">
    <property type="term" value="F:ATP binding"/>
    <property type="evidence" value="ECO:0007669"/>
    <property type="project" value="UniProtKB-UniRule"/>
</dbReference>
<dbReference type="Gene3D" id="1.10.8.280">
    <property type="entry name" value="ABC transporter ATPase domain-like"/>
    <property type="match status" value="2"/>
</dbReference>
<evidence type="ECO:0000256" key="7">
    <source>
        <dbReference type="ARBA" id="ARBA00022769"/>
    </source>
</evidence>
<evidence type="ECO:0000256" key="1">
    <source>
        <dbReference type="ARBA" id="ARBA00004496"/>
    </source>
</evidence>
<dbReference type="CDD" id="cd03271">
    <property type="entry name" value="ABC_UvrA_II"/>
    <property type="match status" value="1"/>
</dbReference>
<feature type="zinc finger region" description="C4-type" evidence="17">
    <location>
        <begin position="741"/>
        <end position="767"/>
    </location>
</feature>
<feature type="domain" description="ABC transporter" evidence="18">
    <location>
        <begin position="606"/>
        <end position="938"/>
    </location>
</feature>
<dbReference type="PROSITE" id="PS50893">
    <property type="entry name" value="ABC_TRANSPORTER_2"/>
    <property type="match status" value="2"/>
</dbReference>
<dbReference type="InterPro" id="IPR003439">
    <property type="entry name" value="ABC_transporter-like_ATP-bd"/>
</dbReference>
<proteinExistence type="inferred from homology"/>
<organism evidence="19 20">
    <name type="scientific">Candidatus Wildermuthbacteria bacterium RIFCSPHIGHO2_02_FULL_45_25</name>
    <dbReference type="NCBI Taxonomy" id="1802450"/>
    <lineage>
        <taxon>Bacteria</taxon>
        <taxon>Candidatus Wildermuthiibacteriota</taxon>
    </lineage>
</organism>
<evidence type="ECO:0000313" key="19">
    <source>
        <dbReference type="EMBL" id="OHA67454.1"/>
    </source>
</evidence>
<evidence type="ECO:0000259" key="18">
    <source>
        <dbReference type="PROSITE" id="PS50893"/>
    </source>
</evidence>
<reference evidence="19 20" key="1">
    <citation type="journal article" date="2016" name="Nat. Commun.">
        <title>Thousands of microbial genomes shed light on interconnected biogeochemical processes in an aquifer system.</title>
        <authorList>
            <person name="Anantharaman K."/>
            <person name="Brown C.T."/>
            <person name="Hug L.A."/>
            <person name="Sharon I."/>
            <person name="Castelle C.J."/>
            <person name="Probst A.J."/>
            <person name="Thomas B.C."/>
            <person name="Singh A."/>
            <person name="Wilkins M.J."/>
            <person name="Karaoz U."/>
            <person name="Brodie E.L."/>
            <person name="Williams K.H."/>
            <person name="Hubbard S.S."/>
            <person name="Banfield J.F."/>
        </authorList>
    </citation>
    <scope>NUCLEOTIDE SEQUENCE [LARGE SCALE GENOMIC DNA]</scope>
</reference>
<feature type="binding site" evidence="17">
    <location>
        <begin position="642"/>
        <end position="649"/>
    </location>
    <ligand>
        <name>ATP</name>
        <dbReference type="ChEBI" id="CHEBI:30616"/>
    </ligand>
</feature>
<evidence type="ECO:0000256" key="15">
    <source>
        <dbReference type="ARBA" id="ARBA00039316"/>
    </source>
</evidence>
<dbReference type="NCBIfam" id="NF001503">
    <property type="entry name" value="PRK00349.1"/>
    <property type="match status" value="1"/>
</dbReference>
<protein>
    <recommendedName>
        <fullName evidence="15 17">UvrABC system protein A</fullName>
        <shortName evidence="17">UvrA protein</shortName>
    </recommendedName>
    <alternativeName>
        <fullName evidence="16 17">Excinuclease ABC subunit A</fullName>
    </alternativeName>
</protein>